<evidence type="ECO:0000256" key="7">
    <source>
        <dbReference type="ARBA" id="ARBA00023029"/>
    </source>
</evidence>
<evidence type="ECO:0000256" key="9">
    <source>
        <dbReference type="ARBA" id="ARBA00023235"/>
    </source>
</evidence>
<dbReference type="CDD" id="cd00186">
    <property type="entry name" value="TOP1Ac"/>
    <property type="match status" value="1"/>
</dbReference>
<feature type="site" description="Interaction with DNA" evidence="10">
    <location>
        <position position="141"/>
    </location>
</feature>
<dbReference type="InterPro" id="IPR013498">
    <property type="entry name" value="Topo_IA_Znf"/>
</dbReference>
<dbReference type="InterPro" id="IPR003602">
    <property type="entry name" value="Topo_IA_DNA-bd_dom"/>
</dbReference>
<dbReference type="InterPro" id="IPR028612">
    <property type="entry name" value="Topoisom_1_IA"/>
</dbReference>
<evidence type="ECO:0000256" key="1">
    <source>
        <dbReference type="ARBA" id="ARBA00000213"/>
    </source>
</evidence>
<keyword evidence="9 10" id="KW-0413">Isomerase</keyword>
<dbReference type="NCBIfam" id="TIGR01051">
    <property type="entry name" value="topA_bact"/>
    <property type="match status" value="1"/>
</dbReference>
<proteinExistence type="inferred from homology"/>
<comment type="subunit">
    <text evidence="10">Monomer.</text>
</comment>
<evidence type="ECO:0000259" key="13">
    <source>
        <dbReference type="PROSITE" id="PS52039"/>
    </source>
</evidence>
<feature type="site" description="Interaction with DNA" evidence="10">
    <location>
        <position position="145"/>
    </location>
</feature>
<feature type="active site" description="O-(5'-phospho-DNA)-tyrosine intermediate" evidence="10">
    <location>
        <position position="303"/>
    </location>
</feature>
<keyword evidence="3" id="KW-0479">Metal-binding</keyword>
<feature type="site" description="Interaction with DNA" evidence="10">
    <location>
        <position position="142"/>
    </location>
</feature>
<comment type="caution">
    <text evidence="10">Lacks conserved residue(s) required for the propagation of feature annotation.</text>
</comment>
<protein>
    <recommendedName>
        <fullName evidence="10">DNA topoisomerase 1</fullName>
        <ecNumber evidence="10">5.6.2.1</ecNumber>
    </recommendedName>
    <alternativeName>
        <fullName evidence="10">DNA topoisomerase I</fullName>
    </alternativeName>
</protein>
<evidence type="ECO:0000256" key="6">
    <source>
        <dbReference type="ARBA" id="ARBA00022842"/>
    </source>
</evidence>
<keyword evidence="15" id="KW-1185">Reference proteome</keyword>
<feature type="domain" description="Topo IA-type catalytic" evidence="13">
    <location>
        <begin position="131"/>
        <end position="568"/>
    </location>
</feature>
<evidence type="ECO:0000259" key="12">
    <source>
        <dbReference type="PROSITE" id="PS50880"/>
    </source>
</evidence>
<dbReference type="InterPro" id="IPR005733">
    <property type="entry name" value="TopoI_bac-type"/>
</dbReference>
<sequence>MKVVVVESPAKAKTINKYLGGDYEVLASFGHIRDLPAKDGSVDPEADFHMLWELDDRGSKRVSDIVKALKGADGLILATDPDREGEAISWHVVEALTARRALKGIPVERVTFNAITKAAVETAMRQPRQIDQALVDAYLARRALDYLVGFNLSPVLWRKLPGARSAGRVQSVALRLVCEREREIEVFKPREYWSLVATLVTDTGATFEARLTGADGKRIQRLDVGSGDEAAAFKRDLELATFSVGSVEAKPAKRHPAPPFTTSTLQQEASRKLGMAPAQTMRAAQKLYEGVEIDGETVGLITYMRTDGVDMAPEAIEDVRRVVAREYGERYLPGSPRKYSVKAKNAQEAHEAVRPTDMGRLPKTVARTVDAEQAKLYELIWTRTVASQMESAELERTTVDVVAQVGPRKLELRATGQVVKFDGFLTLYQEGKDDEEDEDGRRLPPMKAGDPLKRERIASTQHFTEPPPRYSEASLVKRMEELGIGRPSTYAAVLQTLRDREYVRIDKKRLVAEDKGRLVTGFLESFFKRYVEYDFTADLETQLDRVSNAEIDWREVLRDFWRDFSAAIAGTKELRVAEVLDALNDLLGAHIFPEKADGSNPRTCPTCGAGQLSLKLGKFGAFVGCSNYPECKYTRQLAASGVEGDGEGSSENGGQPGTRVLGNDPVSGLPVTVRDGRFGPFVQLGEASTEKEAPKPKRSSIPKGTSPSSVDLEMALKLLSLPREVARHPETGEPILANLGRFGPYVQHGKMYANLGRDDDVLEIGANRAIDLIVAKEQGGGRRGPAADPGRPLGEHPETGKPIVVKSGKYGPYVTDGTTNATLPKTMAAEAVDLPQALELIAAREAAGGGKKKAPARKAAGAKAPAKKAPAKKAPAKKAPAKKAAAKTAANGDEPAAEPAAKAAVAKKPAEKPTKKAVASAAGTTAAKPAARKKA</sequence>
<reference evidence="14 15" key="1">
    <citation type="submission" date="2024-06" db="EMBL/GenBank/DDBJ databases">
        <title>Genomic Encyclopedia of Type Strains, Phase IV (KMG-IV): sequencing the most valuable type-strain genomes for metagenomic binning, comparative biology and taxonomic classification.</title>
        <authorList>
            <person name="Goeker M."/>
        </authorList>
    </citation>
    <scope>NUCLEOTIDE SEQUENCE [LARGE SCALE GENOMIC DNA]</scope>
    <source>
        <strain evidence="14 15">DSM 21331</strain>
    </source>
</reference>
<feature type="site" description="Interaction with DNA" evidence="10">
    <location>
        <position position="157"/>
    </location>
</feature>
<organism evidence="14 15">
    <name type="scientific">Methylobacterium goesingense</name>
    <dbReference type="NCBI Taxonomy" id="243690"/>
    <lineage>
        <taxon>Bacteria</taxon>
        <taxon>Pseudomonadati</taxon>
        <taxon>Pseudomonadota</taxon>
        <taxon>Alphaproteobacteria</taxon>
        <taxon>Hyphomicrobiales</taxon>
        <taxon>Methylobacteriaceae</taxon>
        <taxon>Methylobacterium</taxon>
    </lineage>
</organism>
<dbReference type="InterPro" id="IPR006171">
    <property type="entry name" value="TOPRIM_dom"/>
</dbReference>
<dbReference type="EMBL" id="JBEPMM010000024">
    <property type="protein sequence ID" value="MET3695233.1"/>
    <property type="molecule type" value="Genomic_DNA"/>
</dbReference>
<dbReference type="CDD" id="cd03363">
    <property type="entry name" value="TOPRIM_TopoIA_TopoI"/>
    <property type="match status" value="1"/>
</dbReference>
<keyword evidence="7 10" id="KW-0799">Topoisomerase</keyword>
<feature type="compositionally biased region" description="Low complexity" evidence="11">
    <location>
        <begin position="916"/>
        <end position="929"/>
    </location>
</feature>
<dbReference type="PANTHER" id="PTHR42785">
    <property type="entry name" value="DNA TOPOISOMERASE, TYPE IA, CORE"/>
    <property type="match status" value="1"/>
</dbReference>
<dbReference type="InterPro" id="IPR013824">
    <property type="entry name" value="Topo_IA_cen_sub1"/>
</dbReference>
<feature type="region of interest" description="Disordered" evidence="11">
    <location>
        <begin position="641"/>
        <end position="666"/>
    </location>
</feature>
<dbReference type="Gene3D" id="1.10.460.10">
    <property type="entry name" value="Topoisomerase I, domain 2"/>
    <property type="match status" value="1"/>
</dbReference>
<dbReference type="InterPro" id="IPR023406">
    <property type="entry name" value="Topo_IA_AS"/>
</dbReference>
<evidence type="ECO:0000313" key="14">
    <source>
        <dbReference type="EMBL" id="MET3695233.1"/>
    </source>
</evidence>
<evidence type="ECO:0000256" key="8">
    <source>
        <dbReference type="ARBA" id="ARBA00023125"/>
    </source>
</evidence>
<feature type="site" description="Interaction with DNA" evidence="10">
    <location>
        <position position="31"/>
    </location>
</feature>
<evidence type="ECO:0000313" key="15">
    <source>
        <dbReference type="Proteomes" id="UP001549145"/>
    </source>
</evidence>
<dbReference type="InterPro" id="IPR023405">
    <property type="entry name" value="Topo_IA_core_domain"/>
</dbReference>
<dbReference type="InterPro" id="IPR013826">
    <property type="entry name" value="Topo_IA_cen_sub3"/>
</dbReference>
<dbReference type="InterPro" id="IPR013825">
    <property type="entry name" value="Topo_IA_cen_sub2"/>
</dbReference>
<keyword evidence="5" id="KW-0862">Zinc</keyword>
<feature type="compositionally biased region" description="Basic residues" evidence="11">
    <location>
        <begin position="865"/>
        <end position="885"/>
    </location>
</feature>
<dbReference type="Gene3D" id="1.10.290.10">
    <property type="entry name" value="Topoisomerase I, domain 4"/>
    <property type="match status" value="1"/>
</dbReference>
<comment type="similarity">
    <text evidence="2 10">Belongs to the type IA topoisomerase family.</text>
</comment>
<gene>
    <name evidence="10" type="primary">topA</name>
    <name evidence="14" type="ORF">ABID43_004799</name>
</gene>
<dbReference type="SMART" id="SM00437">
    <property type="entry name" value="TOP1Ac"/>
    <property type="match status" value="1"/>
</dbReference>
<evidence type="ECO:0000256" key="11">
    <source>
        <dbReference type="SAM" id="MobiDB-lite"/>
    </source>
</evidence>
<name>A0ABV2LBK5_9HYPH</name>
<comment type="function">
    <text evidence="10">Releases the supercoiling and torsional tension of DNA, which is introduced during the DNA replication and transcription, by transiently cleaving and rejoining one strand of the DNA duplex. Introduces a single-strand break via transesterification at a target site in duplex DNA. The scissile phosphodiester is attacked by the catalytic tyrosine of the enzyme, resulting in the formation of a DNA-(5'-phosphotyrosyl)-enzyme intermediate and the expulsion of a 3'-OH DNA strand. The free DNA strand then undergoes passage around the unbroken strand, thus removing DNA supercoils. Finally, in the religation step, the DNA 3'-OH attacks the covalent intermediate to expel the active-site tyrosine and restore the DNA phosphodiester backbone.</text>
</comment>
<dbReference type="InterPro" id="IPR025589">
    <property type="entry name" value="Toprim_C_rpt"/>
</dbReference>
<dbReference type="Pfam" id="PF01131">
    <property type="entry name" value="Topoisom_bac"/>
    <property type="match status" value="1"/>
</dbReference>
<dbReference type="Gene3D" id="3.30.65.10">
    <property type="entry name" value="Bacterial Topoisomerase I, domain 1"/>
    <property type="match status" value="1"/>
</dbReference>
<evidence type="ECO:0000256" key="3">
    <source>
        <dbReference type="ARBA" id="ARBA00022723"/>
    </source>
</evidence>
<keyword evidence="8 10" id="KW-0238">DNA-binding</keyword>
<evidence type="ECO:0000256" key="5">
    <source>
        <dbReference type="ARBA" id="ARBA00022833"/>
    </source>
</evidence>
<dbReference type="SUPFAM" id="SSF56712">
    <property type="entry name" value="Prokaryotic type I DNA topoisomerase"/>
    <property type="match status" value="1"/>
</dbReference>
<feature type="region of interest" description="Disordered" evidence="11">
    <location>
        <begin position="779"/>
        <end position="807"/>
    </location>
</feature>
<dbReference type="Proteomes" id="UP001549145">
    <property type="component" value="Unassembled WGS sequence"/>
</dbReference>
<dbReference type="InterPro" id="IPR034149">
    <property type="entry name" value="TOPRIM_TopoI"/>
</dbReference>
<dbReference type="SMART" id="SM00493">
    <property type="entry name" value="TOPRIM"/>
    <property type="match status" value="1"/>
</dbReference>
<accession>A0ABV2LBK5</accession>
<dbReference type="InterPro" id="IPR013497">
    <property type="entry name" value="Topo_IA_cen"/>
</dbReference>
<dbReference type="SMART" id="SM00436">
    <property type="entry name" value="TOP1Bc"/>
    <property type="match status" value="1"/>
</dbReference>
<dbReference type="Pfam" id="PF01751">
    <property type="entry name" value="Toprim"/>
    <property type="match status" value="1"/>
</dbReference>
<dbReference type="EC" id="5.6.2.1" evidence="10"/>
<dbReference type="HAMAP" id="MF_00952">
    <property type="entry name" value="Topoisom_1_prok"/>
    <property type="match status" value="1"/>
</dbReference>
<feature type="domain" description="Toprim" evidence="12">
    <location>
        <begin position="1"/>
        <end position="115"/>
    </location>
</feature>
<feature type="region of interest" description="Disordered" evidence="11">
    <location>
        <begin position="684"/>
        <end position="709"/>
    </location>
</feature>
<feature type="compositionally biased region" description="Low complexity" evidence="11">
    <location>
        <begin position="897"/>
        <end position="907"/>
    </location>
</feature>
<feature type="region of interest" description="Disordered" evidence="11">
    <location>
        <begin position="846"/>
        <end position="935"/>
    </location>
</feature>
<dbReference type="PRINTS" id="PR00417">
    <property type="entry name" value="PRTPISMRASEI"/>
</dbReference>
<dbReference type="PROSITE" id="PS50880">
    <property type="entry name" value="TOPRIM"/>
    <property type="match status" value="1"/>
</dbReference>
<comment type="catalytic activity">
    <reaction evidence="1 10">
        <text>ATP-independent breakage of single-stranded DNA, followed by passage and rejoining.</text>
        <dbReference type="EC" id="5.6.2.1"/>
    </reaction>
</comment>
<dbReference type="Gene3D" id="3.40.50.140">
    <property type="match status" value="1"/>
</dbReference>
<dbReference type="RefSeq" id="WP_238280138.1">
    <property type="nucleotide sequence ID" value="NZ_BPQL01000078.1"/>
</dbReference>
<dbReference type="Pfam" id="PF01396">
    <property type="entry name" value="Zn_ribbon_Top1"/>
    <property type="match status" value="1"/>
</dbReference>
<keyword evidence="6" id="KW-0460">Magnesium</keyword>
<dbReference type="InterPro" id="IPR000380">
    <property type="entry name" value="Topo_IA"/>
</dbReference>
<comment type="caution">
    <text evidence="14">The sequence shown here is derived from an EMBL/GenBank/DDBJ whole genome shotgun (WGS) entry which is preliminary data.</text>
</comment>
<dbReference type="PROSITE" id="PS00396">
    <property type="entry name" value="TOPO_IA_1"/>
    <property type="match status" value="1"/>
</dbReference>
<dbReference type="SUPFAM" id="SSF57783">
    <property type="entry name" value="Zinc beta-ribbon"/>
    <property type="match status" value="1"/>
</dbReference>
<evidence type="ECO:0000256" key="10">
    <source>
        <dbReference type="HAMAP-Rule" id="MF_00952"/>
    </source>
</evidence>
<dbReference type="PANTHER" id="PTHR42785:SF1">
    <property type="entry name" value="DNA TOPOISOMERASE"/>
    <property type="match status" value="1"/>
</dbReference>
<dbReference type="InterPro" id="IPR003601">
    <property type="entry name" value="Topo_IA_2"/>
</dbReference>
<evidence type="ECO:0000256" key="4">
    <source>
        <dbReference type="ARBA" id="ARBA00022771"/>
    </source>
</evidence>
<dbReference type="GO" id="GO:0003917">
    <property type="term" value="F:DNA topoisomerase type I (single strand cut, ATP-independent) activity"/>
    <property type="evidence" value="ECO:0007669"/>
    <property type="project" value="UniProtKB-EC"/>
</dbReference>
<dbReference type="Gene3D" id="2.70.20.10">
    <property type="entry name" value="Topoisomerase I, domain 3"/>
    <property type="match status" value="1"/>
</dbReference>
<evidence type="ECO:0000256" key="2">
    <source>
        <dbReference type="ARBA" id="ARBA00009446"/>
    </source>
</evidence>
<dbReference type="Pfam" id="PF13368">
    <property type="entry name" value="Toprim_C_rpt"/>
    <property type="match status" value="3"/>
</dbReference>
<keyword evidence="4" id="KW-0863">Zinc-finger</keyword>
<feature type="site" description="Interaction with DNA" evidence="10">
    <location>
        <position position="500"/>
    </location>
</feature>
<feature type="site" description="Interaction with DNA" evidence="10">
    <location>
        <position position="305"/>
    </location>
</feature>
<dbReference type="PROSITE" id="PS52039">
    <property type="entry name" value="TOPO_IA_2"/>
    <property type="match status" value="1"/>
</dbReference>
<feature type="region of interest" description="Interaction with DNA" evidence="10">
    <location>
        <begin position="165"/>
        <end position="170"/>
    </location>
</feature>